<dbReference type="PANTHER" id="PTHR43384:SF6">
    <property type="entry name" value="SEPTUM SITE-DETERMINING PROTEIN MIND HOMOLOG, CHLOROPLASTIC"/>
    <property type="match status" value="1"/>
</dbReference>
<accession>A0A9D1LXU5</accession>
<dbReference type="InterPro" id="IPR027417">
    <property type="entry name" value="P-loop_NTPase"/>
</dbReference>
<dbReference type="Gene3D" id="3.40.50.300">
    <property type="entry name" value="P-loop containing nucleotide triphosphate hydrolases"/>
    <property type="match status" value="1"/>
</dbReference>
<dbReference type="AlphaFoldDB" id="A0A9D1LXU5"/>
<dbReference type="GO" id="GO:0051782">
    <property type="term" value="P:negative regulation of cell division"/>
    <property type="evidence" value="ECO:0007669"/>
    <property type="project" value="TreeGrafter"/>
</dbReference>
<evidence type="ECO:0000256" key="1">
    <source>
        <dbReference type="ARBA" id="ARBA00022741"/>
    </source>
</evidence>
<dbReference type="GO" id="GO:0005829">
    <property type="term" value="C:cytosol"/>
    <property type="evidence" value="ECO:0007669"/>
    <property type="project" value="TreeGrafter"/>
</dbReference>
<keyword evidence="2" id="KW-0067">ATP-binding</keyword>
<dbReference type="SUPFAM" id="SSF52540">
    <property type="entry name" value="P-loop containing nucleoside triphosphate hydrolases"/>
    <property type="match status" value="1"/>
</dbReference>
<name>A0A9D1LXU5_9FIRM</name>
<sequence length="246" mass="26335">MSQIIVMASGKGGTGKSTVSAGIAVSLTKQGKNVLLIDCDCGMRGLDLMLGIEKNVVFDVSDVVCGNCDYSKAIYSAEDIPGLYLLPAPIDAADEVSPAVMKQITDELKDNYDYILIDAPAGVGSSFDTAIEPAQKALIVVNAEPTSVRGCLNVRKKLTEKGITDIRLIINRFNEKNFRTMGIYKDLDEVIDICKTQLIGLVPDDIRIAALMQSGCGKNCWSSAGVVFDSIVSRLMGVNVPLSFGM</sequence>
<proteinExistence type="predicted"/>
<comment type="caution">
    <text evidence="4">The sequence shown here is derived from an EMBL/GenBank/DDBJ whole genome shotgun (WGS) entry which is preliminary data.</text>
</comment>
<dbReference type="GO" id="GO:0005524">
    <property type="term" value="F:ATP binding"/>
    <property type="evidence" value="ECO:0007669"/>
    <property type="project" value="UniProtKB-KW"/>
</dbReference>
<feature type="domain" description="AAA" evidence="3">
    <location>
        <begin position="3"/>
        <end position="155"/>
    </location>
</feature>
<dbReference type="GO" id="GO:0009898">
    <property type="term" value="C:cytoplasmic side of plasma membrane"/>
    <property type="evidence" value="ECO:0007669"/>
    <property type="project" value="TreeGrafter"/>
</dbReference>
<evidence type="ECO:0000313" key="4">
    <source>
        <dbReference type="EMBL" id="HIU50028.1"/>
    </source>
</evidence>
<reference evidence="4" key="1">
    <citation type="submission" date="2020-10" db="EMBL/GenBank/DDBJ databases">
        <authorList>
            <person name="Gilroy R."/>
        </authorList>
    </citation>
    <scope>NUCLEOTIDE SEQUENCE</scope>
    <source>
        <strain evidence="4">ChiGjej1B1-1684</strain>
    </source>
</reference>
<gene>
    <name evidence="4" type="ORF">IAD22_03340</name>
</gene>
<dbReference type="EMBL" id="DVNG01000044">
    <property type="protein sequence ID" value="HIU50028.1"/>
    <property type="molecule type" value="Genomic_DNA"/>
</dbReference>
<dbReference type="Pfam" id="PF13614">
    <property type="entry name" value="AAA_31"/>
    <property type="match status" value="1"/>
</dbReference>
<dbReference type="Proteomes" id="UP000824118">
    <property type="component" value="Unassembled WGS sequence"/>
</dbReference>
<evidence type="ECO:0000259" key="3">
    <source>
        <dbReference type="Pfam" id="PF13614"/>
    </source>
</evidence>
<reference evidence="4" key="2">
    <citation type="journal article" date="2021" name="PeerJ">
        <title>Extensive microbial diversity within the chicken gut microbiome revealed by metagenomics and culture.</title>
        <authorList>
            <person name="Gilroy R."/>
            <person name="Ravi A."/>
            <person name="Getino M."/>
            <person name="Pursley I."/>
            <person name="Horton D.L."/>
            <person name="Alikhan N.F."/>
            <person name="Baker D."/>
            <person name="Gharbi K."/>
            <person name="Hall N."/>
            <person name="Watson M."/>
            <person name="Adriaenssens E.M."/>
            <person name="Foster-Nyarko E."/>
            <person name="Jarju S."/>
            <person name="Secka A."/>
            <person name="Antonio M."/>
            <person name="Oren A."/>
            <person name="Chaudhuri R.R."/>
            <person name="La Ragione R."/>
            <person name="Hildebrand F."/>
            <person name="Pallen M.J."/>
        </authorList>
    </citation>
    <scope>NUCLEOTIDE SEQUENCE</scope>
    <source>
        <strain evidence="4">ChiGjej1B1-1684</strain>
    </source>
</reference>
<protein>
    <submittedName>
        <fullName evidence="4">AAA family ATPase</fullName>
    </submittedName>
</protein>
<evidence type="ECO:0000256" key="2">
    <source>
        <dbReference type="ARBA" id="ARBA00022840"/>
    </source>
</evidence>
<organism evidence="4 5">
    <name type="scientific">Candidatus Limousia pullorum</name>
    <dbReference type="NCBI Taxonomy" id="2840860"/>
    <lineage>
        <taxon>Bacteria</taxon>
        <taxon>Bacillati</taxon>
        <taxon>Bacillota</taxon>
        <taxon>Clostridia</taxon>
        <taxon>Eubacteriales</taxon>
        <taxon>Oscillospiraceae</taxon>
        <taxon>Oscillospiraceae incertae sedis</taxon>
        <taxon>Candidatus Limousia</taxon>
    </lineage>
</organism>
<evidence type="ECO:0000313" key="5">
    <source>
        <dbReference type="Proteomes" id="UP000824118"/>
    </source>
</evidence>
<dbReference type="PANTHER" id="PTHR43384">
    <property type="entry name" value="SEPTUM SITE-DETERMINING PROTEIN MIND HOMOLOG, CHLOROPLASTIC-RELATED"/>
    <property type="match status" value="1"/>
</dbReference>
<dbReference type="InterPro" id="IPR025669">
    <property type="entry name" value="AAA_dom"/>
</dbReference>
<dbReference type="InterPro" id="IPR050625">
    <property type="entry name" value="ParA/MinD_ATPase"/>
</dbReference>
<keyword evidence="1" id="KW-0547">Nucleotide-binding</keyword>
<dbReference type="GO" id="GO:0016887">
    <property type="term" value="F:ATP hydrolysis activity"/>
    <property type="evidence" value="ECO:0007669"/>
    <property type="project" value="TreeGrafter"/>
</dbReference>